<protein>
    <submittedName>
        <fullName evidence="2">HNH endonuclease</fullName>
    </submittedName>
</protein>
<feature type="domain" description="HNH nuclease" evidence="1">
    <location>
        <begin position="39"/>
        <end position="94"/>
    </location>
</feature>
<dbReference type="SMART" id="SM00507">
    <property type="entry name" value="HNHc"/>
    <property type="match status" value="1"/>
</dbReference>
<dbReference type="RefSeq" id="WP_142735677.1">
    <property type="nucleotide sequence ID" value="NZ_VIOS01000018.1"/>
</dbReference>
<dbReference type="EMBL" id="VIOS01000018">
    <property type="protein sequence ID" value="TQP15508.1"/>
    <property type="molecule type" value="Genomic_DNA"/>
</dbReference>
<dbReference type="Proteomes" id="UP000319979">
    <property type="component" value="Unassembled WGS sequence"/>
</dbReference>
<keyword evidence="2" id="KW-0378">Hydrolase</keyword>
<keyword evidence="2" id="KW-0540">Nuclease</keyword>
<evidence type="ECO:0000259" key="1">
    <source>
        <dbReference type="SMART" id="SM00507"/>
    </source>
</evidence>
<keyword evidence="2" id="KW-0255">Endonuclease</keyword>
<dbReference type="GO" id="GO:0004519">
    <property type="term" value="F:endonuclease activity"/>
    <property type="evidence" value="ECO:0007669"/>
    <property type="project" value="UniProtKB-KW"/>
</dbReference>
<evidence type="ECO:0000313" key="3">
    <source>
        <dbReference type="Proteomes" id="UP000319979"/>
    </source>
</evidence>
<dbReference type="Gene3D" id="1.10.30.50">
    <property type="match status" value="1"/>
</dbReference>
<gene>
    <name evidence="2" type="ORF">FLM02_06820</name>
</gene>
<dbReference type="CDD" id="cd00085">
    <property type="entry name" value="HNHc"/>
    <property type="match status" value="1"/>
</dbReference>
<dbReference type="InterPro" id="IPR003615">
    <property type="entry name" value="HNH_nuc"/>
</dbReference>
<sequence>MIKLQKPPKPEELTEAVVLNLTNEFKRTGNSVWSKDYIKQPLLAMSSDKCAFCETKITEESKYLEVEHFHHKDLYKDEVVEWDNLLPSCKKCNATKGDHDTKVEPIINPCVQDPREHLKIWQYRIKGKTSLGKMTVSVLNLNEPDRLVLKRFQIGNALQDKLEEYHELVDDVVSGIQTSTLRKNRIKNGVRDILSNGLKDKEYAATYSTVLITEPEFMSLKSKMNSCHLWTQEHSRLETELSNYALI</sequence>
<evidence type="ECO:0000313" key="2">
    <source>
        <dbReference type="EMBL" id="TQP15508.1"/>
    </source>
</evidence>
<organism evidence="2 3">
    <name type="scientific">Vibrio cholerae</name>
    <dbReference type="NCBI Taxonomy" id="666"/>
    <lineage>
        <taxon>Bacteria</taxon>
        <taxon>Pseudomonadati</taxon>
        <taxon>Pseudomonadota</taxon>
        <taxon>Gammaproteobacteria</taxon>
        <taxon>Vibrionales</taxon>
        <taxon>Vibrionaceae</taxon>
        <taxon>Vibrio</taxon>
    </lineage>
</organism>
<comment type="caution">
    <text evidence="2">The sequence shown here is derived from an EMBL/GenBank/DDBJ whole genome shotgun (WGS) entry which is preliminary data.</text>
</comment>
<dbReference type="AlphaFoldDB" id="A0A544CA67"/>
<proteinExistence type="predicted"/>
<reference evidence="2 3" key="1">
    <citation type="submission" date="2019-07" db="EMBL/GenBank/DDBJ databases">
        <title>Phenotypic and genotypic antimicrobial resistance traits of Vibrio cholerae non-O1/non-O139 isolated from a large Austrian lake frequently associated with cases of infection.</title>
        <authorList>
            <person name="Lepuschitz S."/>
            <person name="Baron S."/>
            <person name="Larvor E."/>
            <person name="Granier S."/>
            <person name="Pretzer C."/>
            <person name="Mach R.L."/>
            <person name="Farnleitner A.H."/>
            <person name="Ruppitsch W."/>
            <person name="Pleininger S."/>
            <person name="Indra A."/>
            <person name="Kirschner A.K.T."/>
        </authorList>
    </citation>
    <scope>NUCLEOTIDE SEQUENCE [LARGE SCALE GENOMIC DNA]</scope>
    <source>
        <strain evidence="2 3">A12JL36W90</strain>
    </source>
</reference>
<name>A0A544CA67_VIBCL</name>
<accession>A0A544CA67</accession>